<dbReference type="Pfam" id="PF00883">
    <property type="entry name" value="Peptidase_M17"/>
    <property type="match status" value="1"/>
</dbReference>
<dbReference type="EC" id="3.4.11.1" evidence="3"/>
<dbReference type="Gene3D" id="3.40.630.10">
    <property type="entry name" value="Zn peptidases"/>
    <property type="match status" value="1"/>
</dbReference>
<accession>A0A6J7EET3</accession>
<evidence type="ECO:0000256" key="3">
    <source>
        <dbReference type="ARBA" id="ARBA00012565"/>
    </source>
</evidence>
<evidence type="ECO:0000256" key="5">
    <source>
        <dbReference type="ARBA" id="ARBA00022670"/>
    </source>
</evidence>
<dbReference type="InterPro" id="IPR008283">
    <property type="entry name" value="Peptidase_M17_N"/>
</dbReference>
<dbReference type="NCBIfam" id="NF002073">
    <property type="entry name" value="PRK00913.1-2"/>
    <property type="match status" value="1"/>
</dbReference>
<sequence length="494" mass="50409">MTLTLAATTPASTACEALIVAIAPGRGKAIVLVSQGLTDAQSSRIIETLEAVGASAKSGDITRIPGGDGIKAALIVAVGLGDAAKQGDEEAVRRAYGNAIRTLSGRAKVAVVAPKDESQLRAIATGSRLAAYEFTSFKSKPSKAAQPPSSIVLLVPRAVSAAERRIVNEINVTADAINLTRDLVNTPPNALPPVALAKAATDAVAGLPVKVTIWDVPALKRARCGGILGVGQGSSNPPRLVKLEYSPRGATAHLSLVGKGITFDTGGISIKPAANMDEMKGDMAGAAAVIGALQSIATLGLKIKVTGWLAIAENMPSSTAQRPGDVITMFDGTTVEVLNTDAEGRLVLADALGMAVKEKPDLLIDVATLTGAQSVALGRRTSGVMSNDDDARDQVCAAAAAAGEDMWPMPLPEDLRSALDSATADIANIGDRMGGMLSAGVFLSTFIPAGQPWVHLDIAGPAFNDKGAYGYLPKGGTGAAVRTFVRIAQTLAAG</sequence>
<protein>
    <recommendedName>
        <fullName evidence="3">leucyl aminopeptidase</fullName>
        <ecNumber evidence="3">3.4.11.1</ecNumber>
    </recommendedName>
</protein>
<keyword evidence="4" id="KW-0031">Aminopeptidase</keyword>
<dbReference type="SUPFAM" id="SSF52949">
    <property type="entry name" value="Macro domain-like"/>
    <property type="match status" value="1"/>
</dbReference>
<gene>
    <name evidence="8" type="ORF">UFOPK3402_01378</name>
</gene>
<evidence type="ECO:0000256" key="1">
    <source>
        <dbReference type="ARBA" id="ARBA00000135"/>
    </source>
</evidence>
<dbReference type="GO" id="GO:0030145">
    <property type="term" value="F:manganese ion binding"/>
    <property type="evidence" value="ECO:0007669"/>
    <property type="project" value="InterPro"/>
</dbReference>
<dbReference type="PANTHER" id="PTHR11963:SF23">
    <property type="entry name" value="CYTOSOL AMINOPEPTIDASE"/>
    <property type="match status" value="1"/>
</dbReference>
<evidence type="ECO:0000256" key="4">
    <source>
        <dbReference type="ARBA" id="ARBA00022438"/>
    </source>
</evidence>
<dbReference type="GO" id="GO:0005737">
    <property type="term" value="C:cytoplasm"/>
    <property type="evidence" value="ECO:0007669"/>
    <property type="project" value="InterPro"/>
</dbReference>
<keyword evidence="5" id="KW-0645">Protease</keyword>
<organism evidence="8">
    <name type="scientific">freshwater metagenome</name>
    <dbReference type="NCBI Taxonomy" id="449393"/>
    <lineage>
        <taxon>unclassified sequences</taxon>
        <taxon>metagenomes</taxon>
        <taxon>ecological metagenomes</taxon>
    </lineage>
</organism>
<evidence type="ECO:0000256" key="6">
    <source>
        <dbReference type="ARBA" id="ARBA00022801"/>
    </source>
</evidence>
<reference evidence="8" key="1">
    <citation type="submission" date="2020-05" db="EMBL/GenBank/DDBJ databases">
        <authorList>
            <person name="Chiriac C."/>
            <person name="Salcher M."/>
            <person name="Ghai R."/>
            <person name="Kavagutti S V."/>
        </authorList>
    </citation>
    <scope>NUCLEOTIDE SEQUENCE</scope>
</reference>
<comment type="catalytic activity">
    <reaction evidence="1">
        <text>Release of an N-terminal amino acid, Xaa-|-Yaa-, in which Xaa is preferably Leu, but may be other amino acids including Pro although not Arg or Lys, and Yaa may be Pro. Amino acid amides and methyl esters are also readily hydrolyzed, but rates on arylamides are exceedingly low.</text>
        <dbReference type="EC" id="3.4.11.1"/>
    </reaction>
</comment>
<dbReference type="PANTHER" id="PTHR11963">
    <property type="entry name" value="LEUCINE AMINOPEPTIDASE-RELATED"/>
    <property type="match status" value="1"/>
</dbReference>
<evidence type="ECO:0000256" key="2">
    <source>
        <dbReference type="ARBA" id="ARBA00009528"/>
    </source>
</evidence>
<dbReference type="Gene3D" id="3.40.220.10">
    <property type="entry name" value="Leucine Aminopeptidase, subunit E, domain 1"/>
    <property type="match status" value="1"/>
</dbReference>
<evidence type="ECO:0000313" key="8">
    <source>
        <dbReference type="EMBL" id="CAB4881807.1"/>
    </source>
</evidence>
<proteinExistence type="inferred from homology"/>
<dbReference type="GO" id="GO:0006508">
    <property type="term" value="P:proteolysis"/>
    <property type="evidence" value="ECO:0007669"/>
    <property type="project" value="UniProtKB-KW"/>
</dbReference>
<dbReference type="EMBL" id="CAFBLS010000180">
    <property type="protein sequence ID" value="CAB4881807.1"/>
    <property type="molecule type" value="Genomic_DNA"/>
</dbReference>
<dbReference type="PRINTS" id="PR00481">
    <property type="entry name" value="LAMNOPPTDASE"/>
</dbReference>
<dbReference type="InterPro" id="IPR043472">
    <property type="entry name" value="Macro_dom-like"/>
</dbReference>
<dbReference type="GO" id="GO:0070006">
    <property type="term" value="F:metalloaminopeptidase activity"/>
    <property type="evidence" value="ECO:0007669"/>
    <property type="project" value="InterPro"/>
</dbReference>
<dbReference type="SUPFAM" id="SSF53187">
    <property type="entry name" value="Zn-dependent exopeptidases"/>
    <property type="match status" value="1"/>
</dbReference>
<keyword evidence="6" id="KW-0378">Hydrolase</keyword>
<dbReference type="AlphaFoldDB" id="A0A6J7EET3"/>
<dbReference type="InterPro" id="IPR023042">
    <property type="entry name" value="Peptidase_M17_leu_NH2_pept"/>
</dbReference>
<evidence type="ECO:0000259" key="7">
    <source>
        <dbReference type="PROSITE" id="PS00631"/>
    </source>
</evidence>
<dbReference type="InterPro" id="IPR011356">
    <property type="entry name" value="Leucine_aapep/pepB"/>
</dbReference>
<dbReference type="PROSITE" id="PS00631">
    <property type="entry name" value="CYTOSOL_AP"/>
    <property type="match status" value="1"/>
</dbReference>
<comment type="similarity">
    <text evidence="2">Belongs to the peptidase M17 family.</text>
</comment>
<dbReference type="HAMAP" id="MF_00181">
    <property type="entry name" value="Cytosol_peptidase_M17"/>
    <property type="match status" value="1"/>
</dbReference>
<dbReference type="InterPro" id="IPR000819">
    <property type="entry name" value="Peptidase_M17_C"/>
</dbReference>
<name>A0A6J7EET3_9ZZZZ</name>
<feature type="domain" description="Cytosol aminopeptidase" evidence="7">
    <location>
        <begin position="339"/>
        <end position="346"/>
    </location>
</feature>
<dbReference type="Pfam" id="PF02789">
    <property type="entry name" value="Peptidase_M17_N"/>
    <property type="match status" value="1"/>
</dbReference>
<dbReference type="CDD" id="cd00433">
    <property type="entry name" value="Peptidase_M17"/>
    <property type="match status" value="1"/>
</dbReference>